<keyword evidence="3" id="KW-1185">Reference proteome</keyword>
<feature type="region of interest" description="Disordered" evidence="1">
    <location>
        <begin position="1"/>
        <end position="22"/>
    </location>
</feature>
<gene>
    <name evidence="2" type="ORF">BDQ94DRAFT_146008</name>
</gene>
<evidence type="ECO:0000313" key="2">
    <source>
        <dbReference type="EMBL" id="RDH31906.1"/>
    </source>
</evidence>
<reference evidence="2 3" key="1">
    <citation type="submission" date="2018-07" db="EMBL/GenBank/DDBJ databases">
        <title>The genomes of Aspergillus section Nigri reveals drivers in fungal speciation.</title>
        <authorList>
            <consortium name="DOE Joint Genome Institute"/>
            <person name="Vesth T.C."/>
            <person name="Nybo J."/>
            <person name="Theobald S."/>
            <person name="Brandl J."/>
            <person name="Frisvad J.C."/>
            <person name="Nielsen K.F."/>
            <person name="Lyhne E.K."/>
            <person name="Kogle M.E."/>
            <person name="Kuo A."/>
            <person name="Riley R."/>
            <person name="Clum A."/>
            <person name="Nolan M."/>
            <person name="Lipzen A."/>
            <person name="Salamov A."/>
            <person name="Henrissat B."/>
            <person name="Wiebenga A."/>
            <person name="De vries R.P."/>
            <person name="Grigoriev I.V."/>
            <person name="Mortensen U.H."/>
            <person name="Andersen M.R."/>
            <person name="Baker S.E."/>
        </authorList>
    </citation>
    <scope>NUCLEOTIDE SEQUENCE [LARGE SCALE GENOMIC DNA]</scope>
    <source>
        <strain evidence="2 3">CBS 139.54b</strain>
    </source>
</reference>
<accession>A0A3F3PZV0</accession>
<dbReference type="AlphaFoldDB" id="A0A3F3PZV0"/>
<dbReference type="Proteomes" id="UP000253729">
    <property type="component" value="Unassembled WGS sequence"/>
</dbReference>
<protein>
    <submittedName>
        <fullName evidence="2">Uncharacterized protein</fullName>
    </submittedName>
</protein>
<name>A0A3F3PZV0_9EURO</name>
<proteinExistence type="predicted"/>
<evidence type="ECO:0000313" key="3">
    <source>
        <dbReference type="Proteomes" id="UP000253729"/>
    </source>
</evidence>
<organism evidence="2 3">
    <name type="scientific">Aspergillus welwitschiae</name>
    <dbReference type="NCBI Taxonomy" id="1341132"/>
    <lineage>
        <taxon>Eukaryota</taxon>
        <taxon>Fungi</taxon>
        <taxon>Dikarya</taxon>
        <taxon>Ascomycota</taxon>
        <taxon>Pezizomycotina</taxon>
        <taxon>Eurotiomycetes</taxon>
        <taxon>Eurotiomycetidae</taxon>
        <taxon>Eurotiales</taxon>
        <taxon>Aspergillaceae</taxon>
        <taxon>Aspergillus</taxon>
        <taxon>Aspergillus subgen. Circumdati</taxon>
    </lineage>
</organism>
<evidence type="ECO:0000256" key="1">
    <source>
        <dbReference type="SAM" id="MobiDB-lite"/>
    </source>
</evidence>
<sequence>MPPIGKGTNQRAAGGVVNGKGKRPQTEWRWRCCWQIDEALYGMEPLVKSTTNHIALVAGGTQ</sequence>
<dbReference type="GeneID" id="38135098"/>
<dbReference type="EMBL" id="KZ852052">
    <property type="protein sequence ID" value="RDH31906.1"/>
    <property type="molecule type" value="Genomic_DNA"/>
</dbReference>
<dbReference type="RefSeq" id="XP_026624928.1">
    <property type="nucleotide sequence ID" value="XM_026766742.1"/>
</dbReference>